<evidence type="ECO:0000256" key="4">
    <source>
        <dbReference type="ARBA" id="ARBA00010561"/>
    </source>
</evidence>
<keyword evidence="11 19" id="KW-0460">Magnesium</keyword>
<evidence type="ECO:0000256" key="3">
    <source>
        <dbReference type="ARBA" id="ARBA00004663"/>
    </source>
</evidence>
<reference evidence="20 21" key="1">
    <citation type="submission" date="2018-07" db="EMBL/GenBank/DDBJ databases">
        <title>Genomic Encyclopedia of Type Strains, Phase IV (KMG-IV): sequencing the most valuable type-strain genomes for metagenomic binning, comparative biology and taxonomic classification.</title>
        <authorList>
            <person name="Goeker M."/>
        </authorList>
    </citation>
    <scope>NUCLEOTIDE SEQUENCE [LARGE SCALE GENOMIC DNA]</scope>
    <source>
        <strain evidence="20 21">DSM 7466</strain>
    </source>
</reference>
<gene>
    <name evidence="19" type="primary">cobS</name>
    <name evidence="20" type="ORF">C7452_0267</name>
</gene>
<comment type="subcellular location">
    <subcellularLocation>
        <location evidence="2 19">Cell membrane</location>
        <topology evidence="2 19">Multi-pass membrane protein</topology>
    </subcellularLocation>
</comment>
<keyword evidence="10 19" id="KW-0812">Transmembrane</keyword>
<dbReference type="GO" id="GO:0051073">
    <property type="term" value="F:adenosylcobinamide-GDP ribazoletransferase activity"/>
    <property type="evidence" value="ECO:0007669"/>
    <property type="project" value="UniProtKB-UniRule"/>
</dbReference>
<dbReference type="HAMAP" id="MF_00719">
    <property type="entry name" value="CobS"/>
    <property type="match status" value="1"/>
</dbReference>
<protein>
    <recommendedName>
        <fullName evidence="6 19">Adenosylcobinamide-GDP ribazoletransferase</fullName>
        <ecNumber evidence="5 19">2.7.8.26</ecNumber>
    </recommendedName>
    <alternativeName>
        <fullName evidence="16 19">Cobalamin synthase</fullName>
    </alternativeName>
    <alternativeName>
        <fullName evidence="15 19">Cobalamin-5'-phosphate synthase</fullName>
    </alternativeName>
</protein>
<dbReference type="InterPro" id="IPR003805">
    <property type="entry name" value="CobS"/>
</dbReference>
<evidence type="ECO:0000256" key="13">
    <source>
        <dbReference type="ARBA" id="ARBA00023136"/>
    </source>
</evidence>
<sequence length="249" mass="25966">MNVTDKVRGLISFSTVVPLKSEASIEDIASLTLHWPLVGALIGVAVGSAGVAASLVFPGAVVACVAYGFAIWFTGFHHLDGLIDMGDALMSHGSFERKIEIMRDPRIGTGGLGLLLIVSSTTIAAIYSLPQDVLFQGLLIGEVSAKVCLTGCARVSRPLDGGTGRHFIMASRSPFTGMVWIFWAAAAYLLAGVPGAVSVAVAVLSGVFIGLVARRNFYWSTGDVLGASNEVGRMMSLLGLLAAIRLTGL</sequence>
<evidence type="ECO:0000256" key="5">
    <source>
        <dbReference type="ARBA" id="ARBA00013200"/>
    </source>
</evidence>
<comment type="similarity">
    <text evidence="4 19">Belongs to the CobS family.</text>
</comment>
<comment type="catalytic activity">
    <reaction evidence="17 19">
        <text>alpha-ribazole + adenosylcob(III)inamide-GDP = adenosylcob(III)alamin + GMP + H(+)</text>
        <dbReference type="Rhea" id="RHEA:16049"/>
        <dbReference type="ChEBI" id="CHEBI:10329"/>
        <dbReference type="ChEBI" id="CHEBI:15378"/>
        <dbReference type="ChEBI" id="CHEBI:18408"/>
        <dbReference type="ChEBI" id="CHEBI:58115"/>
        <dbReference type="ChEBI" id="CHEBI:60487"/>
        <dbReference type="EC" id="2.7.8.26"/>
    </reaction>
</comment>
<dbReference type="AlphaFoldDB" id="A0A371NED4"/>
<comment type="caution">
    <text evidence="19">Lacks conserved residue(s) required for the propagation of feature annotation.</text>
</comment>
<accession>A0A371NED4</accession>
<evidence type="ECO:0000256" key="18">
    <source>
        <dbReference type="ARBA" id="ARBA00049504"/>
    </source>
</evidence>
<name>A0A371NED4_9EURY</name>
<keyword evidence="7 19" id="KW-1003">Cell membrane</keyword>
<evidence type="ECO:0000256" key="17">
    <source>
        <dbReference type="ARBA" id="ARBA00048623"/>
    </source>
</evidence>
<keyword evidence="13 19" id="KW-0472">Membrane</keyword>
<evidence type="ECO:0000256" key="6">
    <source>
        <dbReference type="ARBA" id="ARBA00015850"/>
    </source>
</evidence>
<feature type="transmembrane region" description="Helical" evidence="19">
    <location>
        <begin position="107"/>
        <end position="129"/>
    </location>
</feature>
<keyword evidence="8 19" id="KW-0169">Cobalamin biosynthesis</keyword>
<evidence type="ECO:0000256" key="9">
    <source>
        <dbReference type="ARBA" id="ARBA00022679"/>
    </source>
</evidence>
<evidence type="ECO:0000256" key="7">
    <source>
        <dbReference type="ARBA" id="ARBA00022475"/>
    </source>
</evidence>
<dbReference type="UniPathway" id="UPA00148">
    <property type="reaction ID" value="UER00238"/>
</dbReference>
<dbReference type="GO" id="GO:0009236">
    <property type="term" value="P:cobalamin biosynthetic process"/>
    <property type="evidence" value="ECO:0007669"/>
    <property type="project" value="UniProtKB-UniRule"/>
</dbReference>
<dbReference type="PANTHER" id="PTHR34148">
    <property type="entry name" value="ADENOSYLCOBINAMIDE-GDP RIBAZOLETRANSFERASE"/>
    <property type="match status" value="1"/>
</dbReference>
<proteinExistence type="inferred from homology"/>
<evidence type="ECO:0000256" key="10">
    <source>
        <dbReference type="ARBA" id="ARBA00022692"/>
    </source>
</evidence>
<evidence type="ECO:0000256" key="2">
    <source>
        <dbReference type="ARBA" id="ARBA00004651"/>
    </source>
</evidence>
<dbReference type="EC" id="2.7.8.26" evidence="5 19"/>
<keyword evidence="12 19" id="KW-1133">Transmembrane helix</keyword>
<feature type="transmembrane region" description="Helical" evidence="19">
    <location>
        <begin position="180"/>
        <end position="213"/>
    </location>
</feature>
<evidence type="ECO:0000256" key="19">
    <source>
        <dbReference type="HAMAP-Rule" id="MF_00719"/>
    </source>
</evidence>
<evidence type="ECO:0000256" key="11">
    <source>
        <dbReference type="ARBA" id="ARBA00022842"/>
    </source>
</evidence>
<evidence type="ECO:0000256" key="1">
    <source>
        <dbReference type="ARBA" id="ARBA00001946"/>
    </source>
</evidence>
<comment type="function">
    <text evidence="14 19">Joins adenosylcobinamide-GDP and alpha-ribazole to generate adenosylcobalamin (Ado-cobalamin). Also synthesizes adenosylcobalamin 5'-phosphate from adenosylcobinamide-GDP and alpha-ribazole 5'-phosphate.</text>
</comment>
<evidence type="ECO:0000256" key="16">
    <source>
        <dbReference type="ARBA" id="ARBA00032853"/>
    </source>
</evidence>
<comment type="caution">
    <text evidence="20">The sequence shown here is derived from an EMBL/GenBank/DDBJ whole genome shotgun (WGS) entry which is preliminary data.</text>
</comment>
<dbReference type="RefSeq" id="WP_048175693.1">
    <property type="nucleotide sequence ID" value="NZ_QREL01000001.1"/>
</dbReference>
<evidence type="ECO:0000256" key="8">
    <source>
        <dbReference type="ARBA" id="ARBA00022573"/>
    </source>
</evidence>
<dbReference type="PANTHER" id="PTHR34148:SF1">
    <property type="entry name" value="ADENOSYLCOBINAMIDE-GDP RIBAZOLETRANSFERASE"/>
    <property type="match status" value="1"/>
</dbReference>
<keyword evidence="21" id="KW-1185">Reference proteome</keyword>
<dbReference type="Pfam" id="PF02654">
    <property type="entry name" value="CobS"/>
    <property type="match status" value="1"/>
</dbReference>
<dbReference type="GO" id="GO:0008818">
    <property type="term" value="F:cobalamin 5'-phosphate synthase activity"/>
    <property type="evidence" value="ECO:0007669"/>
    <property type="project" value="UniProtKB-UniRule"/>
</dbReference>
<evidence type="ECO:0000313" key="20">
    <source>
        <dbReference type="EMBL" id="REE28266.1"/>
    </source>
</evidence>
<dbReference type="GeneID" id="24854236"/>
<comment type="pathway">
    <text evidence="3 19">Cofactor biosynthesis; adenosylcobalamin biosynthesis; adenosylcobalamin from cob(II)yrinate a,c-diamide: step 7/7.</text>
</comment>
<organism evidence="20 21">
    <name type="scientific">Methanothermobacter defluvii</name>
    <dbReference type="NCBI Taxonomy" id="49339"/>
    <lineage>
        <taxon>Archaea</taxon>
        <taxon>Methanobacteriati</taxon>
        <taxon>Methanobacteriota</taxon>
        <taxon>Methanomada group</taxon>
        <taxon>Methanobacteria</taxon>
        <taxon>Methanobacteriales</taxon>
        <taxon>Methanobacteriaceae</taxon>
        <taxon>Methanothermobacter</taxon>
    </lineage>
</organism>
<keyword evidence="9 19" id="KW-0808">Transferase</keyword>
<dbReference type="Proteomes" id="UP000256864">
    <property type="component" value="Unassembled WGS sequence"/>
</dbReference>
<dbReference type="NCBIfam" id="TIGR00317">
    <property type="entry name" value="cobS"/>
    <property type="match status" value="1"/>
</dbReference>
<evidence type="ECO:0000256" key="14">
    <source>
        <dbReference type="ARBA" id="ARBA00025228"/>
    </source>
</evidence>
<dbReference type="EMBL" id="QREL01000001">
    <property type="protein sequence ID" value="REE28266.1"/>
    <property type="molecule type" value="Genomic_DNA"/>
</dbReference>
<dbReference type="GO" id="GO:0005886">
    <property type="term" value="C:plasma membrane"/>
    <property type="evidence" value="ECO:0007669"/>
    <property type="project" value="UniProtKB-SubCell"/>
</dbReference>
<feature type="transmembrane region" description="Helical" evidence="19">
    <location>
        <begin position="40"/>
        <end position="73"/>
    </location>
</feature>
<comment type="catalytic activity">
    <reaction evidence="18 19">
        <text>alpha-ribazole 5'-phosphate + adenosylcob(III)inamide-GDP = adenosylcob(III)alamin 5'-phosphate + GMP + H(+)</text>
        <dbReference type="Rhea" id="RHEA:23560"/>
        <dbReference type="ChEBI" id="CHEBI:15378"/>
        <dbReference type="ChEBI" id="CHEBI:57918"/>
        <dbReference type="ChEBI" id="CHEBI:58115"/>
        <dbReference type="ChEBI" id="CHEBI:60487"/>
        <dbReference type="ChEBI" id="CHEBI:60493"/>
        <dbReference type="EC" id="2.7.8.26"/>
    </reaction>
</comment>
<comment type="cofactor">
    <cofactor evidence="1 19">
        <name>Mg(2+)</name>
        <dbReference type="ChEBI" id="CHEBI:18420"/>
    </cofactor>
</comment>
<evidence type="ECO:0000256" key="12">
    <source>
        <dbReference type="ARBA" id="ARBA00022989"/>
    </source>
</evidence>
<evidence type="ECO:0000256" key="15">
    <source>
        <dbReference type="ARBA" id="ARBA00032605"/>
    </source>
</evidence>
<evidence type="ECO:0000313" key="21">
    <source>
        <dbReference type="Proteomes" id="UP000256864"/>
    </source>
</evidence>